<keyword evidence="2" id="KW-1185">Reference proteome</keyword>
<reference evidence="1" key="1">
    <citation type="submission" date="2018-05" db="EMBL/GenBank/DDBJ databases">
        <title>Draft genome of Mucuna pruriens seed.</title>
        <authorList>
            <person name="Nnadi N.E."/>
            <person name="Vos R."/>
            <person name="Hasami M.H."/>
            <person name="Devisetty U.K."/>
            <person name="Aguiy J.C."/>
        </authorList>
    </citation>
    <scope>NUCLEOTIDE SEQUENCE [LARGE SCALE GENOMIC DNA]</scope>
    <source>
        <strain evidence="1">JCA_2017</strain>
    </source>
</reference>
<comment type="caution">
    <text evidence="1">The sequence shown here is derived from an EMBL/GenBank/DDBJ whole genome shotgun (WGS) entry which is preliminary data.</text>
</comment>
<dbReference type="AlphaFoldDB" id="A0A371HMB8"/>
<accession>A0A371HMB8</accession>
<name>A0A371HMB8_MUCPR</name>
<organism evidence="1 2">
    <name type="scientific">Mucuna pruriens</name>
    <name type="common">Velvet bean</name>
    <name type="synonym">Dolichos pruriens</name>
    <dbReference type="NCBI Taxonomy" id="157652"/>
    <lineage>
        <taxon>Eukaryota</taxon>
        <taxon>Viridiplantae</taxon>
        <taxon>Streptophyta</taxon>
        <taxon>Embryophyta</taxon>
        <taxon>Tracheophyta</taxon>
        <taxon>Spermatophyta</taxon>
        <taxon>Magnoliopsida</taxon>
        <taxon>eudicotyledons</taxon>
        <taxon>Gunneridae</taxon>
        <taxon>Pentapetalae</taxon>
        <taxon>rosids</taxon>
        <taxon>fabids</taxon>
        <taxon>Fabales</taxon>
        <taxon>Fabaceae</taxon>
        <taxon>Papilionoideae</taxon>
        <taxon>50 kb inversion clade</taxon>
        <taxon>NPAAA clade</taxon>
        <taxon>indigoferoid/millettioid clade</taxon>
        <taxon>Phaseoleae</taxon>
        <taxon>Mucuna</taxon>
    </lineage>
</organism>
<evidence type="ECO:0000313" key="2">
    <source>
        <dbReference type="Proteomes" id="UP000257109"/>
    </source>
</evidence>
<dbReference type="Proteomes" id="UP000257109">
    <property type="component" value="Unassembled WGS sequence"/>
</dbReference>
<gene>
    <name evidence="1" type="ORF">CR513_12423</name>
</gene>
<protein>
    <submittedName>
        <fullName evidence="1">Uncharacterized protein</fullName>
    </submittedName>
</protein>
<sequence>MSPSHHLILPNIMVCKHSQLHHQQGIYTQVHLTRKEKSFDASQLKKHIPYSHTATLGRPKVTSDPHKIPIRSYKVGSIGPLFSNMQITICQRSGNIYKRQ</sequence>
<proteinExistence type="predicted"/>
<feature type="non-terminal residue" evidence="1">
    <location>
        <position position="1"/>
    </location>
</feature>
<dbReference type="EMBL" id="QJKJ01002176">
    <property type="protein sequence ID" value="RDY03929.1"/>
    <property type="molecule type" value="Genomic_DNA"/>
</dbReference>
<evidence type="ECO:0000313" key="1">
    <source>
        <dbReference type="EMBL" id="RDY03929.1"/>
    </source>
</evidence>